<evidence type="ECO:0000313" key="2">
    <source>
        <dbReference type="EMBL" id="CDZ97764.1"/>
    </source>
</evidence>
<dbReference type="AlphaFoldDB" id="A0A0F7SK85"/>
<name>A0A0F7SK85_PHARH</name>
<feature type="compositionally biased region" description="Low complexity" evidence="1">
    <location>
        <begin position="115"/>
        <end position="131"/>
    </location>
</feature>
<accession>A0A0F7SK85</accession>
<feature type="region of interest" description="Disordered" evidence="1">
    <location>
        <begin position="85"/>
        <end position="131"/>
    </location>
</feature>
<sequence length="418" mass="45718">MDSAPLTSSSSDHSCHNPVRVNFTSTPHRPPLFPQTSFDGVNNLKARSSTPGLVSILLSSSLPSNTYAVTSYSWTPSSIRSFSTSGDSSSYLSEVHTPSSNDDDDDDDDDDNNTRNDPNNSVVGSSCSDSSTEGTDIFWSLDSPTAIANTQLDSPHQSDPHGFSSALGETESARKREVFANAINRRLQDPRFIPTNRRFSVESIQPSTTRPRLRSEVAVRESVEIGKCPLTGSSSLPTLSTMMTKMATDIPITRPKYAPLVVRPSEVETGGSQNLFYLSILKLLSIPSASASTFASPSASSTWAAIQPRSNVNMPVPVPSQSTSRSRLVDPEESFHSSLPLLLLSPGPTAQKDVVRPGFPALKPHALVRFVVQLEMIRQGKILKGKGHKSWDRILVWKHDRGTKQLRNSRLRWEIDSR</sequence>
<organism evidence="2">
    <name type="scientific">Phaffia rhodozyma</name>
    <name type="common">Yeast</name>
    <name type="synonym">Xanthophyllomyces dendrorhous</name>
    <dbReference type="NCBI Taxonomy" id="264483"/>
    <lineage>
        <taxon>Eukaryota</taxon>
        <taxon>Fungi</taxon>
        <taxon>Dikarya</taxon>
        <taxon>Basidiomycota</taxon>
        <taxon>Agaricomycotina</taxon>
        <taxon>Tremellomycetes</taxon>
        <taxon>Cystofilobasidiales</taxon>
        <taxon>Mrakiaceae</taxon>
        <taxon>Phaffia</taxon>
    </lineage>
</organism>
<reference evidence="2" key="1">
    <citation type="submission" date="2014-08" db="EMBL/GenBank/DDBJ databases">
        <authorList>
            <person name="Sharma Rahul"/>
            <person name="Thines Marco"/>
        </authorList>
    </citation>
    <scope>NUCLEOTIDE SEQUENCE</scope>
</reference>
<feature type="compositionally biased region" description="Polar residues" evidence="1">
    <location>
        <begin position="1"/>
        <end position="12"/>
    </location>
</feature>
<evidence type="ECO:0000256" key="1">
    <source>
        <dbReference type="SAM" id="MobiDB-lite"/>
    </source>
</evidence>
<proteinExistence type="predicted"/>
<dbReference type="EMBL" id="LN483249">
    <property type="protein sequence ID" value="CDZ97764.1"/>
    <property type="molecule type" value="Genomic_DNA"/>
</dbReference>
<feature type="compositionally biased region" description="Acidic residues" evidence="1">
    <location>
        <begin position="101"/>
        <end position="111"/>
    </location>
</feature>
<feature type="region of interest" description="Disordered" evidence="1">
    <location>
        <begin position="1"/>
        <end position="41"/>
    </location>
</feature>
<protein>
    <submittedName>
        <fullName evidence="2">Uncharacterized protein</fullName>
    </submittedName>
</protein>
<feature type="region of interest" description="Disordered" evidence="1">
    <location>
        <begin position="149"/>
        <end position="171"/>
    </location>
</feature>
<feature type="compositionally biased region" description="Polar residues" evidence="1">
    <location>
        <begin position="85"/>
        <end position="100"/>
    </location>
</feature>